<organism evidence="1 2">
    <name type="scientific">Fictibacillus fluitans</name>
    <dbReference type="NCBI Taxonomy" id="3058422"/>
    <lineage>
        <taxon>Bacteria</taxon>
        <taxon>Bacillati</taxon>
        <taxon>Bacillota</taxon>
        <taxon>Bacilli</taxon>
        <taxon>Bacillales</taxon>
        <taxon>Fictibacillaceae</taxon>
        <taxon>Fictibacillus</taxon>
    </lineage>
</organism>
<dbReference type="RefSeq" id="WP_301164250.1">
    <property type="nucleotide sequence ID" value="NZ_JAUHTR010000001.1"/>
</dbReference>
<accession>A0ABT8HR10</accession>
<proteinExistence type="predicted"/>
<dbReference type="Proteomes" id="UP001172721">
    <property type="component" value="Unassembled WGS sequence"/>
</dbReference>
<sequence>MVLKSTDYCDILKEARIHSEDIMPAIELIKVKELDREEIRFVYYKENKDGKINLVPRPLDLEPNVLLKLLELAFEREIFDDQFKGALKNFL</sequence>
<keyword evidence="2" id="KW-1185">Reference proteome</keyword>
<protein>
    <submittedName>
        <fullName evidence="1">Uncharacterized protein</fullName>
    </submittedName>
</protein>
<dbReference type="EMBL" id="JAUHTR010000001">
    <property type="protein sequence ID" value="MDN4523189.1"/>
    <property type="molecule type" value="Genomic_DNA"/>
</dbReference>
<evidence type="ECO:0000313" key="1">
    <source>
        <dbReference type="EMBL" id="MDN4523189.1"/>
    </source>
</evidence>
<comment type="caution">
    <text evidence="1">The sequence shown here is derived from an EMBL/GenBank/DDBJ whole genome shotgun (WGS) entry which is preliminary data.</text>
</comment>
<name>A0ABT8HR10_9BACL</name>
<evidence type="ECO:0000313" key="2">
    <source>
        <dbReference type="Proteomes" id="UP001172721"/>
    </source>
</evidence>
<reference evidence="1" key="1">
    <citation type="submission" date="2023-07" db="EMBL/GenBank/DDBJ databases">
        <title>Fictibacillus sp. isolated from freshwater pond.</title>
        <authorList>
            <person name="Kirdat K."/>
            <person name="Bhat A."/>
            <person name="Mourya A."/>
            <person name="Yadav A."/>
        </authorList>
    </citation>
    <scope>NUCLEOTIDE SEQUENCE</scope>
    <source>
        <strain evidence="1">NE201</strain>
    </source>
</reference>
<gene>
    <name evidence="1" type="ORF">QYB97_01820</name>
</gene>